<proteinExistence type="predicted"/>
<reference evidence="1" key="2">
    <citation type="journal article" date="2015" name="Data Brief">
        <title>Shoot transcriptome of the giant reed, Arundo donax.</title>
        <authorList>
            <person name="Barrero R.A."/>
            <person name="Guerrero F.D."/>
            <person name="Moolhuijzen P."/>
            <person name="Goolsby J.A."/>
            <person name="Tidwell J."/>
            <person name="Bellgard S.E."/>
            <person name="Bellgard M.I."/>
        </authorList>
    </citation>
    <scope>NUCLEOTIDE SEQUENCE</scope>
    <source>
        <tissue evidence="1">Shoot tissue taken approximately 20 cm above the soil surface</tissue>
    </source>
</reference>
<protein>
    <submittedName>
        <fullName evidence="1">Uncharacterized protein</fullName>
    </submittedName>
</protein>
<reference evidence="1" key="1">
    <citation type="submission" date="2014-09" db="EMBL/GenBank/DDBJ databases">
        <authorList>
            <person name="Magalhaes I.L.F."/>
            <person name="Oliveira U."/>
            <person name="Santos F.R."/>
            <person name="Vidigal T.H.D.A."/>
            <person name="Brescovit A.D."/>
            <person name="Santos A.J."/>
        </authorList>
    </citation>
    <scope>NUCLEOTIDE SEQUENCE</scope>
    <source>
        <tissue evidence="1">Shoot tissue taken approximately 20 cm above the soil surface</tissue>
    </source>
</reference>
<accession>A0A0A8ZW77</accession>
<organism evidence="1">
    <name type="scientific">Arundo donax</name>
    <name type="common">Giant reed</name>
    <name type="synonym">Donax arundinaceus</name>
    <dbReference type="NCBI Taxonomy" id="35708"/>
    <lineage>
        <taxon>Eukaryota</taxon>
        <taxon>Viridiplantae</taxon>
        <taxon>Streptophyta</taxon>
        <taxon>Embryophyta</taxon>
        <taxon>Tracheophyta</taxon>
        <taxon>Spermatophyta</taxon>
        <taxon>Magnoliopsida</taxon>
        <taxon>Liliopsida</taxon>
        <taxon>Poales</taxon>
        <taxon>Poaceae</taxon>
        <taxon>PACMAD clade</taxon>
        <taxon>Arundinoideae</taxon>
        <taxon>Arundineae</taxon>
        <taxon>Arundo</taxon>
    </lineage>
</organism>
<dbReference type="AlphaFoldDB" id="A0A0A8ZW77"/>
<evidence type="ECO:0000313" key="1">
    <source>
        <dbReference type="EMBL" id="JAD43594.1"/>
    </source>
</evidence>
<dbReference type="EMBL" id="GBRH01254301">
    <property type="protein sequence ID" value="JAD43594.1"/>
    <property type="molecule type" value="Transcribed_RNA"/>
</dbReference>
<name>A0A0A8ZW77_ARUDO</name>
<sequence length="43" mass="4688">MDGHAKVAAASLIRISSFGIVLLRGRFLQRMITGLLVLHRLGV</sequence>